<dbReference type="AlphaFoldDB" id="A0A7M7T4T3"/>
<dbReference type="EnsemblMetazoa" id="XM_030998010">
    <property type="protein sequence ID" value="XP_030853870"/>
    <property type="gene ID" value="LOC115929295"/>
</dbReference>
<evidence type="ECO:0000256" key="1">
    <source>
        <dbReference type="PROSITE-ProRule" id="PRU00461"/>
    </source>
</evidence>
<dbReference type="Gene3D" id="2.120.10.30">
    <property type="entry name" value="TolB, C-terminal domain"/>
    <property type="match status" value="1"/>
</dbReference>
<dbReference type="InterPro" id="IPR000033">
    <property type="entry name" value="LDLR_classB_rpt"/>
</dbReference>
<feature type="chain" id="PRO_5029594160" evidence="2">
    <location>
        <begin position="26"/>
        <end position="207"/>
    </location>
</feature>
<dbReference type="PROSITE" id="PS51120">
    <property type="entry name" value="LDLRB"/>
    <property type="match status" value="3"/>
</dbReference>
<accession>A0A7M7T4T3</accession>
<evidence type="ECO:0000313" key="3">
    <source>
        <dbReference type="EnsemblMetazoa" id="XP_030853870"/>
    </source>
</evidence>
<evidence type="ECO:0000256" key="2">
    <source>
        <dbReference type="SAM" id="SignalP"/>
    </source>
</evidence>
<dbReference type="PANTHER" id="PTHR46513:SF13">
    <property type="entry name" value="EGF-LIKE DOMAIN-CONTAINING PROTEIN"/>
    <property type="match status" value="1"/>
</dbReference>
<reference evidence="3" key="2">
    <citation type="submission" date="2021-01" db="UniProtKB">
        <authorList>
            <consortium name="EnsemblMetazoa"/>
        </authorList>
    </citation>
    <scope>IDENTIFICATION</scope>
</reference>
<dbReference type="Pfam" id="PF00058">
    <property type="entry name" value="Ldl_recept_b"/>
    <property type="match status" value="2"/>
</dbReference>
<reference evidence="4" key="1">
    <citation type="submission" date="2015-02" db="EMBL/GenBank/DDBJ databases">
        <title>Genome sequencing for Strongylocentrotus purpuratus.</title>
        <authorList>
            <person name="Murali S."/>
            <person name="Liu Y."/>
            <person name="Vee V."/>
            <person name="English A."/>
            <person name="Wang M."/>
            <person name="Skinner E."/>
            <person name="Han Y."/>
            <person name="Muzny D.M."/>
            <person name="Worley K.C."/>
            <person name="Gibbs R.A."/>
        </authorList>
    </citation>
    <scope>NUCLEOTIDE SEQUENCE</scope>
</reference>
<name>A0A7M7T4T3_STRPU</name>
<dbReference type="PANTHER" id="PTHR46513">
    <property type="entry name" value="VITELLOGENIN RECEPTOR-LIKE PROTEIN-RELATED-RELATED"/>
    <property type="match status" value="1"/>
</dbReference>
<evidence type="ECO:0000313" key="4">
    <source>
        <dbReference type="Proteomes" id="UP000007110"/>
    </source>
</evidence>
<feature type="repeat" description="LDL-receptor class B" evidence="1">
    <location>
        <begin position="120"/>
        <end position="162"/>
    </location>
</feature>
<dbReference type="InterPro" id="IPR050778">
    <property type="entry name" value="Cueball_EGF_LRP_Nidogen"/>
</dbReference>
<protein>
    <submittedName>
        <fullName evidence="3">Uncharacterized protein</fullName>
    </submittedName>
</protein>
<proteinExistence type="predicted"/>
<sequence length="207" mass="23046">MADLKGFVLSFLFCLLLQCAPSLQAEAMVFVADYSGHAISMADFSSDSLDSITFDALPFSSVRYPMGIDYDPDTRMVYWTEYSGSGSIRRANINGSMQSVIVDSTNARYSMDLALDTSRGKVFWTDNNQNRIMSANLNGSSQQIIINTDLFYPCGIIVHKEKGVMFWTDYYYDRIERANLDGGDRNVIVSSGLSYPSGLEFNANGKD</sequence>
<feature type="repeat" description="LDL-receptor class B" evidence="1">
    <location>
        <begin position="163"/>
        <end position="205"/>
    </location>
</feature>
<feature type="signal peptide" evidence="2">
    <location>
        <begin position="1"/>
        <end position="25"/>
    </location>
</feature>
<dbReference type="SUPFAM" id="SSF101898">
    <property type="entry name" value="NHL repeat"/>
    <property type="match status" value="1"/>
</dbReference>
<dbReference type="GeneID" id="115929295"/>
<keyword evidence="2" id="KW-0732">Signal</keyword>
<feature type="repeat" description="LDL-receptor class B" evidence="1">
    <location>
        <begin position="75"/>
        <end position="119"/>
    </location>
</feature>
<dbReference type="InParanoid" id="A0A7M7T4T3"/>
<dbReference type="InterPro" id="IPR011042">
    <property type="entry name" value="6-blade_b-propeller_TolB-like"/>
</dbReference>
<organism evidence="3 4">
    <name type="scientific">Strongylocentrotus purpuratus</name>
    <name type="common">Purple sea urchin</name>
    <dbReference type="NCBI Taxonomy" id="7668"/>
    <lineage>
        <taxon>Eukaryota</taxon>
        <taxon>Metazoa</taxon>
        <taxon>Echinodermata</taxon>
        <taxon>Eleutherozoa</taxon>
        <taxon>Echinozoa</taxon>
        <taxon>Echinoidea</taxon>
        <taxon>Euechinoidea</taxon>
        <taxon>Echinacea</taxon>
        <taxon>Camarodonta</taxon>
        <taxon>Echinidea</taxon>
        <taxon>Strongylocentrotidae</taxon>
        <taxon>Strongylocentrotus</taxon>
    </lineage>
</organism>
<dbReference type="Proteomes" id="UP000007110">
    <property type="component" value="Unassembled WGS sequence"/>
</dbReference>
<dbReference type="RefSeq" id="XP_030853870.1">
    <property type="nucleotide sequence ID" value="XM_030998010.1"/>
</dbReference>
<dbReference type="KEGG" id="spu:115929295"/>
<keyword evidence="4" id="KW-1185">Reference proteome</keyword>
<dbReference type="OrthoDB" id="6157061at2759"/>
<dbReference type="OMA" id="THMEIVA"/>
<dbReference type="SMART" id="SM00135">
    <property type="entry name" value="LY"/>
    <property type="match status" value="3"/>
</dbReference>